<dbReference type="GO" id="GO:0003677">
    <property type="term" value="F:DNA binding"/>
    <property type="evidence" value="ECO:0007669"/>
    <property type="project" value="UniProtKB-KW"/>
</dbReference>
<name>A0A379WQ19_SALET</name>
<keyword evidence="3" id="KW-0804">Transcription</keyword>
<protein>
    <submittedName>
        <fullName evidence="4">NADH dehydrogenase operon transcriptional regulator</fullName>
    </submittedName>
</protein>
<evidence type="ECO:0000256" key="3">
    <source>
        <dbReference type="ARBA" id="ARBA00023163"/>
    </source>
</evidence>
<dbReference type="GO" id="GO:0003700">
    <property type="term" value="F:DNA-binding transcription factor activity"/>
    <property type="evidence" value="ECO:0007669"/>
    <property type="project" value="TreeGrafter"/>
</dbReference>
<dbReference type="PANTHER" id="PTHR30579">
    <property type="entry name" value="TRANSCRIPTIONAL REGULATOR"/>
    <property type="match status" value="1"/>
</dbReference>
<accession>A0A379WQ19</accession>
<keyword evidence="2" id="KW-0238">DNA-binding</keyword>
<sequence length="96" mass="10559">MWRPTLPAVRAAVKAGLGVTARPVEMMSPDLRVLGAADGLPPLPDTEYLLCRDPNSQNELAMVIFHAMESYQNPWHYNQFSAEGGDDPLMVEGGFE</sequence>
<evidence type="ECO:0000313" key="5">
    <source>
        <dbReference type="Proteomes" id="UP000254712"/>
    </source>
</evidence>
<gene>
    <name evidence="4" type="primary">lrhA_2</name>
    <name evidence="4" type="ORF">NCTC8261_02371</name>
</gene>
<evidence type="ECO:0000313" key="4">
    <source>
        <dbReference type="EMBL" id="SUH36122.1"/>
    </source>
</evidence>
<evidence type="ECO:0000256" key="2">
    <source>
        <dbReference type="ARBA" id="ARBA00023125"/>
    </source>
</evidence>
<dbReference type="EMBL" id="UGXT01000002">
    <property type="protein sequence ID" value="SUH36122.1"/>
    <property type="molecule type" value="Genomic_DNA"/>
</dbReference>
<dbReference type="AlphaFoldDB" id="A0A379WQ19"/>
<reference evidence="4 5" key="1">
    <citation type="submission" date="2018-06" db="EMBL/GenBank/DDBJ databases">
        <authorList>
            <consortium name="Pathogen Informatics"/>
            <person name="Doyle S."/>
        </authorList>
    </citation>
    <scope>NUCLEOTIDE SEQUENCE [LARGE SCALE GENOMIC DNA]</scope>
    <source>
        <strain evidence="4 5">NCTC8261</strain>
    </source>
</reference>
<dbReference type="InterPro" id="IPR050176">
    <property type="entry name" value="LTTR"/>
</dbReference>
<keyword evidence="1" id="KW-0805">Transcription regulation</keyword>
<dbReference type="PANTHER" id="PTHR30579:SF7">
    <property type="entry name" value="HTH-TYPE TRANSCRIPTIONAL REGULATOR LRHA-RELATED"/>
    <property type="match status" value="1"/>
</dbReference>
<evidence type="ECO:0000256" key="1">
    <source>
        <dbReference type="ARBA" id="ARBA00023015"/>
    </source>
</evidence>
<organism evidence="4 5">
    <name type="scientific">Salmonella enterica I</name>
    <dbReference type="NCBI Taxonomy" id="59201"/>
    <lineage>
        <taxon>Bacteria</taxon>
        <taxon>Pseudomonadati</taxon>
        <taxon>Pseudomonadota</taxon>
        <taxon>Gammaproteobacteria</taxon>
        <taxon>Enterobacterales</taxon>
        <taxon>Enterobacteriaceae</taxon>
        <taxon>Salmonella</taxon>
    </lineage>
</organism>
<proteinExistence type="predicted"/>
<dbReference type="Proteomes" id="UP000254712">
    <property type="component" value="Unassembled WGS sequence"/>
</dbReference>
<dbReference type="Gene3D" id="3.40.190.10">
    <property type="entry name" value="Periplasmic binding protein-like II"/>
    <property type="match status" value="1"/>
</dbReference>